<name>A0A366HA35_9BACT</name>
<protein>
    <submittedName>
        <fullName evidence="3">Uncharacterized protein</fullName>
    </submittedName>
</protein>
<evidence type="ECO:0000256" key="2">
    <source>
        <dbReference type="SAM" id="SignalP"/>
    </source>
</evidence>
<evidence type="ECO:0000313" key="4">
    <source>
        <dbReference type="Proteomes" id="UP000253426"/>
    </source>
</evidence>
<feature type="chain" id="PRO_5016727487" evidence="2">
    <location>
        <begin position="28"/>
        <end position="273"/>
    </location>
</feature>
<proteinExistence type="predicted"/>
<sequence>MMSARVMPTMFAALATLALMGVLQLQAQELVFTPPQQQPIERYETSWQKNPFILKTAPVVEAAQSFAQDLAIASMYQLGVEATVVVVNTKTRERTILRGNQPAPTGLRVKLASIKDSQKDSSAVVEMGGKEATLRYDTTYLKQRIATANGVKTHSAGQPPKGYLSTDFEPGDPTAIVESVHGVGVGMTWENAPAPKPLPEGYLSTDFEPGDPTVILESVHGVGASMTRAPEGTSSSGGSASPGARIIIPQSQTPAPPPTPTPAPNQGPPEVEL</sequence>
<keyword evidence="4" id="KW-1185">Reference proteome</keyword>
<dbReference type="RefSeq" id="WP_170157343.1">
    <property type="nucleotide sequence ID" value="NZ_QNRR01000010.1"/>
</dbReference>
<dbReference type="Proteomes" id="UP000253426">
    <property type="component" value="Unassembled WGS sequence"/>
</dbReference>
<dbReference type="EMBL" id="QNRR01000010">
    <property type="protein sequence ID" value="RBP39036.1"/>
    <property type="molecule type" value="Genomic_DNA"/>
</dbReference>
<evidence type="ECO:0000256" key="1">
    <source>
        <dbReference type="SAM" id="MobiDB-lite"/>
    </source>
</evidence>
<dbReference type="AlphaFoldDB" id="A0A366HA35"/>
<evidence type="ECO:0000313" key="3">
    <source>
        <dbReference type="EMBL" id="RBP39036.1"/>
    </source>
</evidence>
<comment type="caution">
    <text evidence="3">The sequence shown here is derived from an EMBL/GenBank/DDBJ whole genome shotgun (WGS) entry which is preliminary data.</text>
</comment>
<feature type="compositionally biased region" description="Low complexity" evidence="1">
    <location>
        <begin position="232"/>
        <end position="253"/>
    </location>
</feature>
<feature type="compositionally biased region" description="Pro residues" evidence="1">
    <location>
        <begin position="254"/>
        <end position="267"/>
    </location>
</feature>
<reference evidence="3 4" key="1">
    <citation type="submission" date="2018-06" db="EMBL/GenBank/DDBJ databases">
        <title>Genomic Encyclopedia of Type Strains, Phase IV (KMG-IV): sequencing the most valuable type-strain genomes for metagenomic binning, comparative biology and taxonomic classification.</title>
        <authorList>
            <person name="Goeker M."/>
        </authorList>
    </citation>
    <scope>NUCLEOTIDE SEQUENCE [LARGE SCALE GENOMIC DNA]</scope>
    <source>
        <strain evidence="3 4">DSM 25532</strain>
    </source>
</reference>
<keyword evidence="2" id="KW-0732">Signal</keyword>
<organism evidence="3 4">
    <name type="scientific">Roseimicrobium gellanilyticum</name>
    <dbReference type="NCBI Taxonomy" id="748857"/>
    <lineage>
        <taxon>Bacteria</taxon>
        <taxon>Pseudomonadati</taxon>
        <taxon>Verrucomicrobiota</taxon>
        <taxon>Verrucomicrobiia</taxon>
        <taxon>Verrucomicrobiales</taxon>
        <taxon>Verrucomicrobiaceae</taxon>
        <taxon>Roseimicrobium</taxon>
    </lineage>
</organism>
<feature type="signal peptide" evidence="2">
    <location>
        <begin position="1"/>
        <end position="27"/>
    </location>
</feature>
<gene>
    <name evidence="3" type="ORF">DES53_11060</name>
</gene>
<accession>A0A366HA35</accession>
<feature type="region of interest" description="Disordered" evidence="1">
    <location>
        <begin position="225"/>
        <end position="273"/>
    </location>
</feature>